<accession>A0AAN0MD97</accession>
<dbReference type="GO" id="GO:0015288">
    <property type="term" value="F:porin activity"/>
    <property type="evidence" value="ECO:0007669"/>
    <property type="project" value="UniProtKB-KW"/>
</dbReference>
<evidence type="ECO:0000256" key="8">
    <source>
        <dbReference type="ARBA" id="ARBA00023114"/>
    </source>
</evidence>
<evidence type="ECO:0000256" key="10">
    <source>
        <dbReference type="ARBA" id="ARBA00023237"/>
    </source>
</evidence>
<evidence type="ECO:0000256" key="4">
    <source>
        <dbReference type="ARBA" id="ARBA00022452"/>
    </source>
</evidence>
<dbReference type="Gene3D" id="2.40.160.10">
    <property type="entry name" value="Porin"/>
    <property type="match status" value="1"/>
</dbReference>
<dbReference type="EMBL" id="CP151767">
    <property type="protein sequence ID" value="WZU69219.1"/>
    <property type="molecule type" value="Genomic_DNA"/>
</dbReference>
<dbReference type="InterPro" id="IPR033900">
    <property type="entry name" value="Gram_neg_porin_domain"/>
</dbReference>
<evidence type="ECO:0000256" key="5">
    <source>
        <dbReference type="ARBA" id="ARBA00022692"/>
    </source>
</evidence>
<keyword evidence="9" id="KW-0472">Membrane</keyword>
<feature type="domain" description="Porin" evidence="12">
    <location>
        <begin position="9"/>
        <end position="350"/>
    </location>
</feature>
<evidence type="ECO:0000256" key="9">
    <source>
        <dbReference type="ARBA" id="ARBA00023136"/>
    </source>
</evidence>
<feature type="signal peptide" evidence="11">
    <location>
        <begin position="1"/>
        <end position="21"/>
    </location>
</feature>
<evidence type="ECO:0000313" key="13">
    <source>
        <dbReference type="EMBL" id="WZU69219.1"/>
    </source>
</evidence>
<organism evidence="13 14">
    <name type="scientific">Yoonia rhodophyticola</name>
    <dbReference type="NCBI Taxonomy" id="3137370"/>
    <lineage>
        <taxon>Bacteria</taxon>
        <taxon>Pseudomonadati</taxon>
        <taxon>Pseudomonadota</taxon>
        <taxon>Alphaproteobacteria</taxon>
        <taxon>Rhodobacterales</taxon>
        <taxon>Paracoccaceae</taxon>
        <taxon>Yoonia</taxon>
    </lineage>
</organism>
<evidence type="ECO:0000256" key="2">
    <source>
        <dbReference type="ARBA" id="ARBA00011233"/>
    </source>
</evidence>
<comment type="subunit">
    <text evidence="2">Homotrimer.</text>
</comment>
<dbReference type="RefSeq" id="WP_342078510.1">
    <property type="nucleotide sequence ID" value="NZ_CP151767.2"/>
</dbReference>
<feature type="chain" id="PRO_5042812953" evidence="11">
    <location>
        <begin position="22"/>
        <end position="370"/>
    </location>
</feature>
<dbReference type="InterPro" id="IPR050298">
    <property type="entry name" value="Gram-neg_bact_OMP"/>
</dbReference>
<keyword evidence="10" id="KW-0998">Cell outer membrane</keyword>
<dbReference type="InterPro" id="IPR023614">
    <property type="entry name" value="Porin_dom_sf"/>
</dbReference>
<evidence type="ECO:0000259" key="12">
    <source>
        <dbReference type="Pfam" id="PF13609"/>
    </source>
</evidence>
<evidence type="ECO:0000256" key="1">
    <source>
        <dbReference type="ARBA" id="ARBA00004571"/>
    </source>
</evidence>
<dbReference type="Proteomes" id="UP001470809">
    <property type="component" value="Chromosome"/>
</dbReference>
<dbReference type="AlphaFoldDB" id="A0AAN0MD97"/>
<keyword evidence="7" id="KW-0406">Ion transport</keyword>
<dbReference type="KEGG" id="yrh:AABB31_10450"/>
<keyword evidence="5" id="KW-0812">Transmembrane</keyword>
<protein>
    <submittedName>
        <fullName evidence="13">Porin</fullName>
    </submittedName>
</protein>
<keyword evidence="3" id="KW-0813">Transport</keyword>
<proteinExistence type="predicted"/>
<comment type="subcellular location">
    <subcellularLocation>
        <location evidence="1">Cell outer membrane</location>
        <topology evidence="1">Multi-pass membrane protein</topology>
    </subcellularLocation>
</comment>
<evidence type="ECO:0000313" key="14">
    <source>
        <dbReference type="Proteomes" id="UP001470809"/>
    </source>
</evidence>
<dbReference type="PANTHER" id="PTHR34501:SF9">
    <property type="entry name" value="MAJOR OUTER MEMBRANE PROTEIN P.IA"/>
    <property type="match status" value="1"/>
</dbReference>
<keyword evidence="8" id="KW-0626">Porin</keyword>
<dbReference type="GO" id="GO:0009279">
    <property type="term" value="C:cell outer membrane"/>
    <property type="evidence" value="ECO:0007669"/>
    <property type="project" value="UniProtKB-SubCell"/>
</dbReference>
<dbReference type="SUPFAM" id="SSF56935">
    <property type="entry name" value="Porins"/>
    <property type="match status" value="1"/>
</dbReference>
<dbReference type="Pfam" id="PF13609">
    <property type="entry name" value="Porin_4"/>
    <property type="match status" value="1"/>
</dbReference>
<dbReference type="GO" id="GO:0006811">
    <property type="term" value="P:monoatomic ion transport"/>
    <property type="evidence" value="ECO:0007669"/>
    <property type="project" value="UniProtKB-KW"/>
</dbReference>
<evidence type="ECO:0000256" key="6">
    <source>
        <dbReference type="ARBA" id="ARBA00022729"/>
    </source>
</evidence>
<dbReference type="GO" id="GO:0046930">
    <property type="term" value="C:pore complex"/>
    <property type="evidence" value="ECO:0007669"/>
    <property type="project" value="UniProtKB-KW"/>
</dbReference>
<evidence type="ECO:0000256" key="11">
    <source>
        <dbReference type="SAM" id="SignalP"/>
    </source>
</evidence>
<evidence type="ECO:0000256" key="3">
    <source>
        <dbReference type="ARBA" id="ARBA00022448"/>
    </source>
</evidence>
<sequence>MKTTLLITASLLALGTAPAFAQDDTVASGGTGINLKLSGQVNRGVLFVDDGTDNSTLFVDNDNSSTRFRLTGDADINEDWRAGFNIEIQAESNSTANVSQTDPNPSSSDFLSERKLEAYIESDSFGRLTFGQGDTASNNTSEVDLSGTTVVGYSGVEDTAGGVQFRDSDGAFIGTTVGDAFTNLDGLSRRDRLRYDTPSFGGLTLSASVGADAEDADETFYDVAAAYKGDFGGVQVAGALAYAAQTVGGADQEIINGSFSALHDSGFSLTLAGGNQETDGVADDVTFGYVKAGYQADFTSLGKTAFAVDYAVNENVLGLDDESTSYGVLAVQNIDSVGTELYAGIRNYEVEGIGDVEDVTVILAGARVRF</sequence>
<reference evidence="13 14" key="2">
    <citation type="submission" date="2024-08" db="EMBL/GenBank/DDBJ databases">
        <title>Phylogenomic analyses of a clade within the roseobacter group suggest taxonomic reassignments of species of the genera Aestuariivita, Citreicella, Loktanella, Nautella, Pelagibaca, Ruegeria, Thalassobius, Thiobacimonas and Tropicibacter, and the proposal o.</title>
        <authorList>
            <person name="Jeon C.O."/>
        </authorList>
    </citation>
    <scope>NUCLEOTIDE SEQUENCE [LARGE SCALE GENOMIC DNA]</scope>
    <source>
        <strain evidence="13 14">SS1-5</strain>
    </source>
</reference>
<reference evidence="14" key="1">
    <citation type="submission" date="2024-04" db="EMBL/GenBank/DDBJ databases">
        <title>Phylogenomic analyses of a clade within the roseobacter group suggest taxonomic reassignments of species of the genera Aestuariivita, Citreicella, Loktanella, Nautella, Pelagibaca, Ruegeria, Thalassobius, Thiobacimonas and Tropicibacter, and the proposal o.</title>
        <authorList>
            <person name="Jeon C.O."/>
        </authorList>
    </citation>
    <scope>NUCLEOTIDE SEQUENCE [LARGE SCALE GENOMIC DNA]</scope>
    <source>
        <strain evidence="14">SS1-5</strain>
    </source>
</reference>
<name>A0AAN0MD97_9RHOB</name>
<gene>
    <name evidence="13" type="ORF">AABB31_10450</name>
</gene>
<evidence type="ECO:0000256" key="7">
    <source>
        <dbReference type="ARBA" id="ARBA00023065"/>
    </source>
</evidence>
<keyword evidence="14" id="KW-1185">Reference proteome</keyword>
<keyword evidence="4" id="KW-1134">Transmembrane beta strand</keyword>
<dbReference type="PANTHER" id="PTHR34501">
    <property type="entry name" value="PROTEIN YDDL-RELATED"/>
    <property type="match status" value="1"/>
</dbReference>
<keyword evidence="6 11" id="KW-0732">Signal</keyword>